<keyword evidence="1" id="KW-1133">Transmembrane helix</keyword>
<comment type="caution">
    <text evidence="2">The sequence shown here is derived from an EMBL/GenBank/DDBJ whole genome shotgun (WGS) entry which is preliminary data.</text>
</comment>
<gene>
    <name evidence="2" type="ORF">COU93_01075</name>
</gene>
<keyword evidence="1" id="KW-0472">Membrane</keyword>
<evidence type="ECO:0000313" key="3">
    <source>
        <dbReference type="Proteomes" id="UP000229766"/>
    </source>
</evidence>
<protein>
    <submittedName>
        <fullName evidence="2">Uncharacterized protein</fullName>
    </submittedName>
</protein>
<accession>A0A2M8L288</accession>
<reference evidence="3" key="1">
    <citation type="submission" date="2017-09" db="EMBL/GenBank/DDBJ databases">
        <title>Depth-based differentiation of microbial function through sediment-hosted aquifers and enrichment of novel symbionts in the deep terrestrial subsurface.</title>
        <authorList>
            <person name="Probst A.J."/>
            <person name="Ladd B."/>
            <person name="Jarett J.K."/>
            <person name="Geller-Mcgrath D.E."/>
            <person name="Sieber C.M.K."/>
            <person name="Emerson J.B."/>
            <person name="Anantharaman K."/>
            <person name="Thomas B.C."/>
            <person name="Malmstrom R."/>
            <person name="Stieglmeier M."/>
            <person name="Klingl A."/>
            <person name="Woyke T."/>
            <person name="Ryan C.M."/>
            <person name="Banfield J.F."/>
        </authorList>
    </citation>
    <scope>NUCLEOTIDE SEQUENCE [LARGE SCALE GENOMIC DNA]</scope>
</reference>
<keyword evidence="1" id="KW-0812">Transmembrane</keyword>
<evidence type="ECO:0000256" key="1">
    <source>
        <dbReference type="SAM" id="Phobius"/>
    </source>
</evidence>
<evidence type="ECO:0000313" key="2">
    <source>
        <dbReference type="EMBL" id="PJE67016.1"/>
    </source>
</evidence>
<proteinExistence type="predicted"/>
<sequence length="65" mass="7474">MTFANLKNSTYQIQGFEIPPNSIINIIRIILQKILHLIFILLMMINGAIYQTLMTPNITLIISKE</sequence>
<dbReference type="EMBL" id="PFEI01000064">
    <property type="protein sequence ID" value="PJE67016.1"/>
    <property type="molecule type" value="Genomic_DNA"/>
</dbReference>
<dbReference type="AlphaFoldDB" id="A0A2M8L288"/>
<feature type="transmembrane region" description="Helical" evidence="1">
    <location>
        <begin position="34"/>
        <end position="53"/>
    </location>
</feature>
<organism evidence="2 3">
    <name type="scientific">Candidatus Shapirobacteria bacterium CG10_big_fil_rev_8_21_14_0_10_36_6</name>
    <dbReference type="NCBI Taxonomy" id="1974886"/>
    <lineage>
        <taxon>Bacteria</taxon>
        <taxon>Candidatus Shapironibacteriota</taxon>
    </lineage>
</organism>
<dbReference type="Proteomes" id="UP000229766">
    <property type="component" value="Unassembled WGS sequence"/>
</dbReference>
<name>A0A2M8L288_9BACT</name>